<dbReference type="InterPro" id="IPR002938">
    <property type="entry name" value="FAD-bd"/>
</dbReference>
<sequence length="465" mass="50085">MSKSQHVQVAIVGGGVAGITLALAFERLGVQYALLEAYDSLAPNLGASVGLLPNGQRILDQLGLLEEIEQHTIPLQTWRHLDQKGELISTVNALSYYPSSFGYGGIFLERQKLQEIMAAKLRGGNGIIKTSARVKEILEDESGVTLMTKDGFTVTADLVVGADGVRSCVRNFIDLSQPIAEKVNSDKYISTRFACVYGVSTPTPGISAGECFSTYRESAAILGFTGKDGIIFWFVFEDLGESLVLSETPRYTAADIDGVCESVGQFPIAPGVVFHDIFSKKKIAMKVALEEGVAKVWHTDRTVLVGDAAHKMVPNAAMGANQAMESSACLVNELQKVIKSSSGGHLDPASLRSALEDYANLRTPRTSMIQERAGISCRAQLRHGGPAAAVLRELPTLTDADWLFRGFASLLDAPVLDGFPLTARGKFLEEAMATFKRRSRTRAEGSLKCSNEQLVGLSPILVENA</sequence>
<dbReference type="AlphaFoldDB" id="A0A6A6SSI1"/>
<keyword evidence="3" id="KW-0274">FAD</keyword>
<comment type="similarity">
    <text evidence="1">Belongs to the paxM FAD-dependent monooxygenase family.</text>
</comment>
<keyword evidence="5" id="KW-0812">Transmembrane</keyword>
<gene>
    <name evidence="7" type="ORF">K491DRAFT_666918</name>
</gene>
<feature type="domain" description="FAD-binding" evidence="6">
    <location>
        <begin position="7"/>
        <end position="346"/>
    </location>
</feature>
<dbReference type="EMBL" id="MU004449">
    <property type="protein sequence ID" value="KAF2650610.1"/>
    <property type="molecule type" value="Genomic_DNA"/>
</dbReference>
<keyword evidence="5" id="KW-0472">Membrane</keyword>
<name>A0A6A6SSI1_9PLEO</name>
<accession>A0A6A6SSI1</accession>
<keyword evidence="2" id="KW-0285">Flavoprotein</keyword>
<dbReference type="OrthoDB" id="2431938at2759"/>
<feature type="transmembrane region" description="Helical" evidence="5">
    <location>
        <begin position="7"/>
        <end position="25"/>
    </location>
</feature>
<evidence type="ECO:0000313" key="7">
    <source>
        <dbReference type="EMBL" id="KAF2650610.1"/>
    </source>
</evidence>
<dbReference type="Gene3D" id="3.50.50.60">
    <property type="entry name" value="FAD/NAD(P)-binding domain"/>
    <property type="match status" value="1"/>
</dbReference>
<keyword evidence="8" id="KW-1185">Reference proteome</keyword>
<reference evidence="7" key="1">
    <citation type="journal article" date="2020" name="Stud. Mycol.">
        <title>101 Dothideomycetes genomes: a test case for predicting lifestyles and emergence of pathogens.</title>
        <authorList>
            <person name="Haridas S."/>
            <person name="Albert R."/>
            <person name="Binder M."/>
            <person name="Bloem J."/>
            <person name="Labutti K."/>
            <person name="Salamov A."/>
            <person name="Andreopoulos B."/>
            <person name="Baker S."/>
            <person name="Barry K."/>
            <person name="Bills G."/>
            <person name="Bluhm B."/>
            <person name="Cannon C."/>
            <person name="Castanera R."/>
            <person name="Culley D."/>
            <person name="Daum C."/>
            <person name="Ezra D."/>
            <person name="Gonzalez J."/>
            <person name="Henrissat B."/>
            <person name="Kuo A."/>
            <person name="Liang C."/>
            <person name="Lipzen A."/>
            <person name="Lutzoni F."/>
            <person name="Magnuson J."/>
            <person name="Mondo S."/>
            <person name="Nolan M."/>
            <person name="Ohm R."/>
            <person name="Pangilinan J."/>
            <person name="Park H.-J."/>
            <person name="Ramirez L."/>
            <person name="Alfaro M."/>
            <person name="Sun H."/>
            <person name="Tritt A."/>
            <person name="Yoshinaga Y."/>
            <person name="Zwiers L.-H."/>
            <person name="Turgeon B."/>
            <person name="Goodwin S."/>
            <person name="Spatafora J."/>
            <person name="Crous P."/>
            <person name="Grigoriev I."/>
        </authorList>
    </citation>
    <scope>NUCLEOTIDE SEQUENCE</scope>
    <source>
        <strain evidence="7">CBS 122681</strain>
    </source>
</reference>
<dbReference type="PRINTS" id="PR00420">
    <property type="entry name" value="RNGMNOXGNASE"/>
</dbReference>
<dbReference type="InterPro" id="IPR036188">
    <property type="entry name" value="FAD/NAD-bd_sf"/>
</dbReference>
<evidence type="ECO:0000256" key="2">
    <source>
        <dbReference type="ARBA" id="ARBA00022630"/>
    </source>
</evidence>
<dbReference type="Pfam" id="PF01494">
    <property type="entry name" value="FAD_binding_3"/>
    <property type="match status" value="1"/>
</dbReference>
<proteinExistence type="inferred from homology"/>
<evidence type="ECO:0000256" key="5">
    <source>
        <dbReference type="SAM" id="Phobius"/>
    </source>
</evidence>
<evidence type="ECO:0000256" key="4">
    <source>
        <dbReference type="ARBA" id="ARBA00023002"/>
    </source>
</evidence>
<dbReference type="SUPFAM" id="SSF51905">
    <property type="entry name" value="FAD/NAD(P)-binding domain"/>
    <property type="match status" value="1"/>
</dbReference>
<dbReference type="PANTHER" id="PTHR47356">
    <property type="entry name" value="FAD-DEPENDENT MONOOXYGENASE ASQG-RELATED"/>
    <property type="match status" value="1"/>
</dbReference>
<evidence type="ECO:0000256" key="3">
    <source>
        <dbReference type="ARBA" id="ARBA00022827"/>
    </source>
</evidence>
<evidence type="ECO:0000256" key="1">
    <source>
        <dbReference type="ARBA" id="ARBA00007992"/>
    </source>
</evidence>
<dbReference type="Proteomes" id="UP000799324">
    <property type="component" value="Unassembled WGS sequence"/>
</dbReference>
<dbReference type="InterPro" id="IPR050562">
    <property type="entry name" value="FAD_mOase_fung"/>
</dbReference>
<evidence type="ECO:0000313" key="8">
    <source>
        <dbReference type="Proteomes" id="UP000799324"/>
    </source>
</evidence>
<organism evidence="7 8">
    <name type="scientific">Lophiostoma macrostomum CBS 122681</name>
    <dbReference type="NCBI Taxonomy" id="1314788"/>
    <lineage>
        <taxon>Eukaryota</taxon>
        <taxon>Fungi</taxon>
        <taxon>Dikarya</taxon>
        <taxon>Ascomycota</taxon>
        <taxon>Pezizomycotina</taxon>
        <taxon>Dothideomycetes</taxon>
        <taxon>Pleosporomycetidae</taxon>
        <taxon>Pleosporales</taxon>
        <taxon>Lophiostomataceae</taxon>
        <taxon>Lophiostoma</taxon>
    </lineage>
</organism>
<keyword evidence="5" id="KW-1133">Transmembrane helix</keyword>
<dbReference type="PANTHER" id="PTHR47356:SF2">
    <property type="entry name" value="FAD-BINDING DOMAIN-CONTAINING PROTEIN-RELATED"/>
    <property type="match status" value="1"/>
</dbReference>
<protein>
    <submittedName>
        <fullName evidence="7">FAD/NAD(P)-binding domain-containing protein</fullName>
    </submittedName>
</protein>
<evidence type="ECO:0000259" key="6">
    <source>
        <dbReference type="Pfam" id="PF01494"/>
    </source>
</evidence>
<dbReference type="GO" id="GO:0004497">
    <property type="term" value="F:monooxygenase activity"/>
    <property type="evidence" value="ECO:0007669"/>
    <property type="project" value="InterPro"/>
</dbReference>
<dbReference type="GO" id="GO:0071949">
    <property type="term" value="F:FAD binding"/>
    <property type="evidence" value="ECO:0007669"/>
    <property type="project" value="InterPro"/>
</dbReference>
<keyword evidence="4" id="KW-0560">Oxidoreductase</keyword>